<organism evidence="9 10">
    <name type="scientific">Flavobacterium magnum</name>
    <dbReference type="NCBI Taxonomy" id="2162713"/>
    <lineage>
        <taxon>Bacteria</taxon>
        <taxon>Pseudomonadati</taxon>
        <taxon>Bacteroidota</taxon>
        <taxon>Flavobacteriia</taxon>
        <taxon>Flavobacteriales</taxon>
        <taxon>Flavobacteriaceae</taxon>
        <taxon>Flavobacterium</taxon>
    </lineage>
</organism>
<comment type="similarity">
    <text evidence="3">Belongs to the peptidase M50B family.</text>
</comment>
<sequence length="377" mass="41776">MKIKKPQLVLILRSIVIVIVFGGMGFFAAKVGIAASSGMSKLSFIALILLFIPTFFIVIAIHEAGHALAGVSMKFHFKTYIVGPFMWEKETDKWQFKWNKNVNTAGGLVICIPMGTENLTKRFSVYAAGGPLASLGLTLLAYGLYSIIPSSTTPIEVFRNSLYIMAVLSLIIFITTALPMRANGFSSDGARVLRLLRGGETARFELLILKLITSASAGIRPKEIDINELNEAFILSEKIKASFKVYLHSFFHQAEFDKGNLEKAEKHLMDYINEIESIPKGVRNIVWLDAAFFYAFAKKDLEQATKYWNTFEPAALIPKAQTFATEAAIALLKNDKHLTITKVAAAEREISNMIDKGLGIALKEKLNQLKNSTSEPE</sequence>
<dbReference type="InterPro" id="IPR008915">
    <property type="entry name" value="Peptidase_M50"/>
</dbReference>
<evidence type="ECO:0000256" key="1">
    <source>
        <dbReference type="ARBA" id="ARBA00001947"/>
    </source>
</evidence>
<evidence type="ECO:0000256" key="7">
    <source>
        <dbReference type="SAM" id="Phobius"/>
    </source>
</evidence>
<dbReference type="AlphaFoldDB" id="A0A2S0RFN5"/>
<dbReference type="OrthoDB" id="927026at2"/>
<evidence type="ECO:0000313" key="10">
    <source>
        <dbReference type="Proteomes" id="UP000244193"/>
    </source>
</evidence>
<feature type="domain" description="Peptidase M50" evidence="8">
    <location>
        <begin position="51"/>
        <end position="145"/>
    </location>
</feature>
<feature type="transmembrane region" description="Helical" evidence="7">
    <location>
        <begin position="12"/>
        <end position="36"/>
    </location>
</feature>
<gene>
    <name evidence="9" type="ORF">HYN48_12005</name>
</gene>
<dbReference type="EMBL" id="CP028811">
    <property type="protein sequence ID" value="AWA30747.1"/>
    <property type="molecule type" value="Genomic_DNA"/>
</dbReference>
<evidence type="ECO:0000256" key="3">
    <source>
        <dbReference type="ARBA" id="ARBA00007931"/>
    </source>
</evidence>
<proteinExistence type="inferred from homology"/>
<dbReference type="Pfam" id="PF02163">
    <property type="entry name" value="Peptidase_M50"/>
    <property type="match status" value="1"/>
</dbReference>
<keyword evidence="6 7" id="KW-0472">Membrane</keyword>
<feature type="transmembrane region" description="Helical" evidence="7">
    <location>
        <begin position="42"/>
        <end position="61"/>
    </location>
</feature>
<evidence type="ECO:0000256" key="2">
    <source>
        <dbReference type="ARBA" id="ARBA00004141"/>
    </source>
</evidence>
<accession>A0A2S0RFN5</accession>
<name>A0A2S0RFN5_9FLAO</name>
<keyword evidence="4 7" id="KW-0812">Transmembrane</keyword>
<dbReference type="GO" id="GO:0006508">
    <property type="term" value="P:proteolysis"/>
    <property type="evidence" value="ECO:0007669"/>
    <property type="project" value="InterPro"/>
</dbReference>
<dbReference type="KEGG" id="fmg:HYN48_12005"/>
<evidence type="ECO:0000256" key="5">
    <source>
        <dbReference type="ARBA" id="ARBA00022989"/>
    </source>
</evidence>
<comment type="subcellular location">
    <subcellularLocation>
        <location evidence="2">Membrane</location>
        <topology evidence="2">Multi-pass membrane protein</topology>
    </subcellularLocation>
</comment>
<evidence type="ECO:0000259" key="8">
    <source>
        <dbReference type="Pfam" id="PF02163"/>
    </source>
</evidence>
<keyword evidence="10" id="KW-1185">Reference proteome</keyword>
<keyword evidence="5 7" id="KW-1133">Transmembrane helix</keyword>
<feature type="transmembrane region" description="Helical" evidence="7">
    <location>
        <begin position="123"/>
        <end position="148"/>
    </location>
</feature>
<dbReference type="Proteomes" id="UP000244193">
    <property type="component" value="Chromosome"/>
</dbReference>
<dbReference type="RefSeq" id="WP_108372031.1">
    <property type="nucleotide sequence ID" value="NZ_CP028811.1"/>
</dbReference>
<protein>
    <recommendedName>
        <fullName evidence="8">Peptidase M50 domain-containing protein</fullName>
    </recommendedName>
</protein>
<reference evidence="9 10" key="1">
    <citation type="submission" date="2018-04" db="EMBL/GenBank/DDBJ databases">
        <title>Genome sequencing of Flavobacterium sp. HYN0048.</title>
        <authorList>
            <person name="Yi H."/>
            <person name="Baek C."/>
        </authorList>
    </citation>
    <scope>NUCLEOTIDE SEQUENCE [LARGE SCALE GENOMIC DNA]</scope>
    <source>
        <strain evidence="9 10">HYN0048</strain>
    </source>
</reference>
<dbReference type="GO" id="GO:0016020">
    <property type="term" value="C:membrane"/>
    <property type="evidence" value="ECO:0007669"/>
    <property type="project" value="UniProtKB-SubCell"/>
</dbReference>
<dbReference type="CDD" id="cd05709">
    <property type="entry name" value="S2P-M50"/>
    <property type="match status" value="1"/>
</dbReference>
<evidence type="ECO:0000256" key="4">
    <source>
        <dbReference type="ARBA" id="ARBA00022692"/>
    </source>
</evidence>
<evidence type="ECO:0000256" key="6">
    <source>
        <dbReference type="ARBA" id="ARBA00023136"/>
    </source>
</evidence>
<feature type="transmembrane region" description="Helical" evidence="7">
    <location>
        <begin position="160"/>
        <end position="178"/>
    </location>
</feature>
<evidence type="ECO:0000313" key="9">
    <source>
        <dbReference type="EMBL" id="AWA30747.1"/>
    </source>
</evidence>
<comment type="cofactor">
    <cofactor evidence="1">
        <name>Zn(2+)</name>
        <dbReference type="ChEBI" id="CHEBI:29105"/>
    </cofactor>
</comment>